<dbReference type="Pfam" id="PF08327">
    <property type="entry name" value="AHSA1"/>
    <property type="match status" value="1"/>
</dbReference>
<sequence>MANTNFTTSIIVEKDMHTSFNAIKNFKAWWSEEIEGNTDIPGDIFFYHYKDVHLSKIKLIEMDTDKKLVYQVLDNEFNFTKDKTEWVGTKLIFELEPDGGKTNIVFTHVGLIPDYECYNVCRDAWTSYIQGSLKNLIERGIGKPNGKEGGLNAELVKKWGLPNK</sequence>
<comment type="similarity">
    <text evidence="1">Belongs to the AHA1 family.</text>
</comment>
<evidence type="ECO:0000313" key="3">
    <source>
        <dbReference type="EMBL" id="AYD47046.1"/>
    </source>
</evidence>
<feature type="domain" description="Activator of Hsp90 ATPase homologue 1/2-like C-terminal" evidence="2">
    <location>
        <begin position="26"/>
        <end position="137"/>
    </location>
</feature>
<keyword evidence="4" id="KW-1185">Reference proteome</keyword>
<evidence type="ECO:0000256" key="1">
    <source>
        <dbReference type="ARBA" id="ARBA00006817"/>
    </source>
</evidence>
<accession>A0A386HN53</accession>
<dbReference type="InterPro" id="IPR013538">
    <property type="entry name" value="ASHA1/2-like_C"/>
</dbReference>
<proteinExistence type="inferred from homology"/>
<dbReference type="Gene3D" id="3.30.530.20">
    <property type="match status" value="1"/>
</dbReference>
<evidence type="ECO:0000313" key="4">
    <source>
        <dbReference type="Proteomes" id="UP000266118"/>
    </source>
</evidence>
<reference evidence="3 4" key="1">
    <citation type="submission" date="2018-09" db="EMBL/GenBank/DDBJ databases">
        <title>Arachidicoccus sp. nov., a bacterium isolated from soil.</title>
        <authorList>
            <person name="Weon H.-Y."/>
            <person name="Kwon S.-W."/>
            <person name="Lee S.A."/>
        </authorList>
    </citation>
    <scope>NUCLEOTIDE SEQUENCE [LARGE SCALE GENOMIC DNA]</scope>
    <source>
        <strain evidence="3 4">KIS59-12</strain>
    </source>
</reference>
<dbReference type="RefSeq" id="WP_119985741.1">
    <property type="nucleotide sequence ID" value="NZ_CP032489.1"/>
</dbReference>
<dbReference type="InterPro" id="IPR023393">
    <property type="entry name" value="START-like_dom_sf"/>
</dbReference>
<organism evidence="3 4">
    <name type="scientific">Arachidicoccus soli</name>
    <dbReference type="NCBI Taxonomy" id="2341117"/>
    <lineage>
        <taxon>Bacteria</taxon>
        <taxon>Pseudomonadati</taxon>
        <taxon>Bacteroidota</taxon>
        <taxon>Chitinophagia</taxon>
        <taxon>Chitinophagales</taxon>
        <taxon>Chitinophagaceae</taxon>
        <taxon>Arachidicoccus</taxon>
    </lineage>
</organism>
<evidence type="ECO:0000259" key="2">
    <source>
        <dbReference type="Pfam" id="PF08327"/>
    </source>
</evidence>
<dbReference type="Proteomes" id="UP000266118">
    <property type="component" value="Chromosome"/>
</dbReference>
<dbReference type="AlphaFoldDB" id="A0A386HN53"/>
<name>A0A386HN53_9BACT</name>
<gene>
    <name evidence="3" type="ORF">D6B99_05125</name>
</gene>
<dbReference type="OrthoDB" id="287565at2"/>
<dbReference type="EMBL" id="CP032489">
    <property type="protein sequence ID" value="AYD47046.1"/>
    <property type="molecule type" value="Genomic_DNA"/>
</dbReference>
<dbReference type="SUPFAM" id="SSF55961">
    <property type="entry name" value="Bet v1-like"/>
    <property type="match status" value="1"/>
</dbReference>
<protein>
    <submittedName>
        <fullName evidence="3">SRPBCC domain-containing protein</fullName>
    </submittedName>
</protein>
<dbReference type="KEGG" id="ark:D6B99_05125"/>